<reference evidence="1 2" key="1">
    <citation type="journal article" date="2019" name="J. Hered.">
        <title>An Improved Genome Assembly for Drosophila navojoa, the Basal Species in the mojavensis Cluster.</title>
        <authorList>
            <person name="Vanderlinde T."/>
            <person name="Dupim E.G."/>
            <person name="Nazario-Yepiz N.O."/>
            <person name="Carvalho A.B."/>
        </authorList>
    </citation>
    <scope>NUCLEOTIDE SEQUENCE [LARGE SCALE GENOMIC DNA]</scope>
    <source>
        <strain evidence="1">Navoj_Jal97</strain>
        <tissue evidence="1">Whole organism</tissue>
    </source>
</reference>
<gene>
    <name evidence="1" type="ORF">AWZ03_001364</name>
</gene>
<keyword evidence="2" id="KW-1185">Reference proteome</keyword>
<sequence length="72" mass="8020">MGTVTAIVDRFAIAAIVAHYWCHESAQVLSFISCLGFGDQRSTINDDRWRSSKAFVKCSHLGLNQFDGSRLN</sequence>
<comment type="caution">
    <text evidence="1">The sequence shown here is derived from an EMBL/GenBank/DDBJ whole genome shotgun (WGS) entry which is preliminary data.</text>
</comment>
<organism evidence="1 2">
    <name type="scientific">Drosophila navojoa</name>
    <name type="common">Fruit fly</name>
    <dbReference type="NCBI Taxonomy" id="7232"/>
    <lineage>
        <taxon>Eukaryota</taxon>
        <taxon>Metazoa</taxon>
        <taxon>Ecdysozoa</taxon>
        <taxon>Arthropoda</taxon>
        <taxon>Hexapoda</taxon>
        <taxon>Insecta</taxon>
        <taxon>Pterygota</taxon>
        <taxon>Neoptera</taxon>
        <taxon>Endopterygota</taxon>
        <taxon>Diptera</taxon>
        <taxon>Brachycera</taxon>
        <taxon>Muscomorpha</taxon>
        <taxon>Ephydroidea</taxon>
        <taxon>Drosophilidae</taxon>
        <taxon>Drosophila</taxon>
    </lineage>
</organism>
<accession>A0A484BTP6</accession>
<evidence type="ECO:0000313" key="2">
    <source>
        <dbReference type="Proteomes" id="UP000295192"/>
    </source>
</evidence>
<evidence type="ECO:0000313" key="1">
    <source>
        <dbReference type="EMBL" id="TDG52083.1"/>
    </source>
</evidence>
<dbReference type="AlphaFoldDB" id="A0A484BTP6"/>
<name>A0A484BTP6_DRONA</name>
<dbReference type="EMBL" id="LSRL02000005">
    <property type="protein sequence ID" value="TDG52083.1"/>
    <property type="molecule type" value="Genomic_DNA"/>
</dbReference>
<dbReference type="Proteomes" id="UP000295192">
    <property type="component" value="Unassembled WGS sequence"/>
</dbReference>
<protein>
    <submittedName>
        <fullName evidence="1">Uncharacterized protein</fullName>
    </submittedName>
</protein>
<proteinExistence type="predicted"/>